<dbReference type="PANTHER" id="PTHR33112:SF12">
    <property type="entry name" value="HETEROKARYON INCOMPATIBILITY DOMAIN-CONTAINING PROTEIN"/>
    <property type="match status" value="1"/>
</dbReference>
<dbReference type="InterPro" id="IPR010730">
    <property type="entry name" value="HET"/>
</dbReference>
<dbReference type="Proteomes" id="UP000829685">
    <property type="component" value="Unassembled WGS sequence"/>
</dbReference>
<name>A0A9P9WB90_9PEZI</name>
<feature type="domain" description="Heterokaryon incompatibility" evidence="1">
    <location>
        <begin position="218"/>
        <end position="364"/>
    </location>
</feature>
<accession>A0A9P9WB90</accession>
<evidence type="ECO:0000259" key="1">
    <source>
        <dbReference type="Pfam" id="PF06985"/>
    </source>
</evidence>
<gene>
    <name evidence="2" type="ORF">JX265_011992</name>
</gene>
<comment type="caution">
    <text evidence="2">The sequence shown here is derived from an EMBL/GenBank/DDBJ whole genome shotgun (WGS) entry which is preliminary data.</text>
</comment>
<evidence type="ECO:0000313" key="2">
    <source>
        <dbReference type="EMBL" id="KAI1855909.1"/>
    </source>
</evidence>
<proteinExistence type="predicted"/>
<dbReference type="AlphaFoldDB" id="A0A9P9WB90"/>
<evidence type="ECO:0000313" key="3">
    <source>
        <dbReference type="Proteomes" id="UP000829685"/>
    </source>
</evidence>
<organism evidence="2 3">
    <name type="scientific">Neoarthrinium moseri</name>
    <dbReference type="NCBI Taxonomy" id="1658444"/>
    <lineage>
        <taxon>Eukaryota</taxon>
        <taxon>Fungi</taxon>
        <taxon>Dikarya</taxon>
        <taxon>Ascomycota</taxon>
        <taxon>Pezizomycotina</taxon>
        <taxon>Sordariomycetes</taxon>
        <taxon>Xylariomycetidae</taxon>
        <taxon>Amphisphaeriales</taxon>
        <taxon>Apiosporaceae</taxon>
        <taxon>Neoarthrinium</taxon>
    </lineage>
</organism>
<reference evidence="2" key="1">
    <citation type="submission" date="2021-03" db="EMBL/GenBank/DDBJ databases">
        <title>Revisited historic fungal species revealed as producer of novel bioactive compounds through whole genome sequencing and comparative genomics.</title>
        <authorList>
            <person name="Vignolle G.A."/>
            <person name="Hochenegger N."/>
            <person name="Mach R.L."/>
            <person name="Mach-Aigner A.R."/>
            <person name="Javad Rahimi M."/>
            <person name="Salim K.A."/>
            <person name="Chan C.M."/>
            <person name="Lim L.B.L."/>
            <person name="Cai F."/>
            <person name="Druzhinina I.S."/>
            <person name="U'Ren J.M."/>
            <person name="Derntl C."/>
        </authorList>
    </citation>
    <scope>NUCLEOTIDE SEQUENCE</scope>
    <source>
        <strain evidence="2">TUCIM 5799</strain>
    </source>
</reference>
<dbReference type="PANTHER" id="PTHR33112">
    <property type="entry name" value="DOMAIN PROTEIN, PUTATIVE-RELATED"/>
    <property type="match status" value="1"/>
</dbReference>
<dbReference type="EMBL" id="JAFIMR010000048">
    <property type="protein sequence ID" value="KAI1855909.1"/>
    <property type="molecule type" value="Genomic_DNA"/>
</dbReference>
<protein>
    <recommendedName>
        <fullName evidence="1">Heterokaryon incompatibility domain-containing protein</fullName>
    </recommendedName>
</protein>
<keyword evidence="3" id="KW-1185">Reference proteome</keyword>
<dbReference type="Pfam" id="PF06985">
    <property type="entry name" value="HET"/>
    <property type="match status" value="1"/>
</dbReference>
<sequence length="775" mass="88346">MDHLQRVYDVVAVYLPFVAGTPRQDRLCDACKALNLNWFQFIKRERPPTTEEMWMYDGENLDLGNLRDIFKRRSKCAFCRLVCLTVGMKSRSQLPKSSLGYPTTLTLNYGPGSHEPLNLQSRWIDLHVTTFSPAIDFTTMDTIITHNPGTGLLGRFLEGRSTPPLVDGMLLRRWLHWCQSWHGDKCKTPISVPEGELDIWLVDCHEACLVKLPITTSYLALSYVWGRRKGFCTTKATLARLGQTGGLLKYSWNFGDTVTDAIRLVRKMRMRYLWVDRLCIVQDDDTSKAFFLRQMARIYARAEAVIIAMHGSNGEVGLAGVTRRRKSKQAVAKIDDLLSLTILRNENQQRKSSTYSTRAWTYQEEELASRRIYFYEDEVTFECGEAMFRESVCWENPQVKHKYWSNRHLQFEEYGPMSLLDGYSRIVGNISSRHLTVDTDILDTFLGLANRYEAALRTRIIYGIPLSNWDCAIHWRPSGDGLSRRKGGFPSWSWCGWVGSVDLRLYKMDVAMSKWIQRYWIQWYLDMNDGKGVQGLETTHFFQAEHTIHQQSSTNLSVEPVAQLAIPAGGGSTGGNTAPLLRFWTLCGKFKVRTSTEWADSDLTSWFLEKQRQFPLTGVYDKDGVLCGTVRMHSGAEFENETTQEFALISGTNLARGTPLERVLKSLFNKYHYQKTLDSTGAPKALPNAKGQLPQAVSDRIFQNEPLPEVQDPGDYLTEGRDDVNFSFYNCWLITPHPGGSDGIYERKGGTAVIYRGAVERCMSGLMEWKELAVG</sequence>